<sequence>MHEEGVCAEYTAITPLREECVYTSCYCEENVWKLCEYIQAQAVCPLDEVHVVFISNENKTIPIWKQKSSRGGEPVIWDYHVVLLHLNPQAQSFVYDLDTTLPFPCPFGVYSREAFQSDELLKLKFRRRVKAVEVFGENIYFHLFRLWLKCQVRRHLVKSVCAIFRKMRVIPAVTYLKKFASDRSHMKHTNGTWRMPPPPYPCIETTETKMNLDDFISMDPNVGLGKVYKLPEFVQHFGVK</sequence>
<evidence type="ECO:0000313" key="1">
    <source>
        <dbReference type="EMBL" id="MCI4392001.1"/>
    </source>
</evidence>
<dbReference type="Proteomes" id="UP000829447">
    <property type="component" value="Linkage Group LG23"/>
</dbReference>
<protein>
    <submittedName>
        <fullName evidence="1">Uncharacterized protein</fullName>
    </submittedName>
</protein>
<name>A0ACC5XM40_PANGG</name>
<dbReference type="EMBL" id="CM040476">
    <property type="protein sequence ID" value="MCI4392001.1"/>
    <property type="molecule type" value="Genomic_DNA"/>
</dbReference>
<organism evidence="1 2">
    <name type="scientific">Pangasianodon gigas</name>
    <name type="common">Mekong giant catfish</name>
    <name type="synonym">Pangasius gigas</name>
    <dbReference type="NCBI Taxonomy" id="30993"/>
    <lineage>
        <taxon>Eukaryota</taxon>
        <taxon>Metazoa</taxon>
        <taxon>Chordata</taxon>
        <taxon>Craniata</taxon>
        <taxon>Vertebrata</taxon>
        <taxon>Euteleostomi</taxon>
        <taxon>Actinopterygii</taxon>
        <taxon>Neopterygii</taxon>
        <taxon>Teleostei</taxon>
        <taxon>Ostariophysi</taxon>
        <taxon>Siluriformes</taxon>
        <taxon>Pangasiidae</taxon>
        <taxon>Pangasianodon</taxon>
    </lineage>
</organism>
<proteinExistence type="predicted"/>
<gene>
    <name evidence="1" type="ORF">PGIGA_G00140980</name>
</gene>
<reference evidence="1 2" key="1">
    <citation type="journal article" date="2022" name="bioRxiv">
        <title>An ancient truncated duplication of the anti-Mullerian hormone receptor type 2 gene is a potential conserved master sex determinant in the Pangasiidae catfish family.</title>
        <authorList>
            <person name="Wen M."/>
            <person name="Pan Q."/>
            <person name="Jouanno E."/>
            <person name="Montfort J."/>
            <person name="Zahm M."/>
            <person name="Cabau C."/>
            <person name="Klopp C."/>
            <person name="Iampietro C."/>
            <person name="Roques C."/>
            <person name="Bouchez O."/>
            <person name="Castinel A."/>
            <person name="Donnadieu C."/>
            <person name="Parrinello H."/>
            <person name="Poncet C."/>
            <person name="Belmonte E."/>
            <person name="Gautier V."/>
            <person name="Avarre J.-C."/>
            <person name="Dugue R."/>
            <person name="Gustiano R."/>
            <person name="Ha T.T.T."/>
            <person name="Campet M."/>
            <person name="Sriphairoj K."/>
            <person name="Ribolli J."/>
            <person name="de Almeida F.L."/>
            <person name="Desvignes T."/>
            <person name="Postlethwait J.H."/>
            <person name="Bucao C.F."/>
            <person name="Robinson-Rechavi M."/>
            <person name="Bobe J."/>
            <person name="Herpin A."/>
            <person name="Guiguen Y."/>
        </authorList>
    </citation>
    <scope>NUCLEOTIDE SEQUENCE [LARGE SCALE GENOMIC DNA]</scope>
    <source>
        <strain evidence="1">YG-Dec2019</strain>
    </source>
</reference>
<evidence type="ECO:0000313" key="2">
    <source>
        <dbReference type="Proteomes" id="UP000829447"/>
    </source>
</evidence>
<comment type="caution">
    <text evidence="1">The sequence shown here is derived from an EMBL/GenBank/DDBJ whole genome shotgun (WGS) entry which is preliminary data.</text>
</comment>
<keyword evidence="2" id="KW-1185">Reference proteome</keyword>
<accession>A0ACC5XM40</accession>